<name>A0A663NEV7_ATHCN</name>
<sequence length="138" mass="14924">MQVLGNSCSFAQVRCLSPGLQCVCLPKSSAKVIICFEFLQLSDTQSLAQRLQLRVPSMESLFQSPLRESLLGAASKDSLSQLDLDTAGPNLGLRSDTKSETEEPVGNADSLSKEQMLQRRCSCRGKCSEVGSLSPLIQ</sequence>
<evidence type="ECO:0000313" key="3">
    <source>
        <dbReference type="Proteomes" id="UP000472269"/>
    </source>
</evidence>
<feature type="region of interest" description="Disordered" evidence="1">
    <location>
        <begin position="81"/>
        <end position="113"/>
    </location>
</feature>
<reference evidence="2" key="1">
    <citation type="submission" date="2025-08" db="UniProtKB">
        <authorList>
            <consortium name="Ensembl"/>
        </authorList>
    </citation>
    <scope>IDENTIFICATION</scope>
</reference>
<organism evidence="2 3">
    <name type="scientific">Athene cunicularia</name>
    <name type="common">Burrowing owl</name>
    <name type="synonym">Speotyto cunicularia</name>
    <dbReference type="NCBI Taxonomy" id="194338"/>
    <lineage>
        <taxon>Eukaryota</taxon>
        <taxon>Metazoa</taxon>
        <taxon>Chordata</taxon>
        <taxon>Craniata</taxon>
        <taxon>Vertebrata</taxon>
        <taxon>Euteleostomi</taxon>
        <taxon>Archelosauria</taxon>
        <taxon>Archosauria</taxon>
        <taxon>Dinosauria</taxon>
        <taxon>Saurischia</taxon>
        <taxon>Theropoda</taxon>
        <taxon>Coelurosauria</taxon>
        <taxon>Aves</taxon>
        <taxon>Neognathae</taxon>
        <taxon>Neoaves</taxon>
        <taxon>Telluraves</taxon>
        <taxon>Strigiformes</taxon>
        <taxon>Strigidae</taxon>
        <taxon>Athene</taxon>
    </lineage>
</organism>
<dbReference type="Proteomes" id="UP000472269">
    <property type="component" value="Unplaced"/>
</dbReference>
<protein>
    <submittedName>
        <fullName evidence="2">Uncharacterized protein</fullName>
    </submittedName>
</protein>
<accession>A0A663NEV7</accession>
<dbReference type="AlphaFoldDB" id="A0A663NEV7"/>
<dbReference type="Ensembl" id="ENSACUT00000023751.1">
    <property type="protein sequence ID" value="ENSACUP00000022283.1"/>
    <property type="gene ID" value="ENSACUG00000014875.1"/>
</dbReference>
<keyword evidence="3" id="KW-1185">Reference proteome</keyword>
<reference evidence="2" key="2">
    <citation type="submission" date="2025-09" db="UniProtKB">
        <authorList>
            <consortium name="Ensembl"/>
        </authorList>
    </citation>
    <scope>IDENTIFICATION</scope>
</reference>
<proteinExistence type="predicted"/>
<evidence type="ECO:0000313" key="2">
    <source>
        <dbReference type="Ensembl" id="ENSACUP00000022283.1"/>
    </source>
</evidence>
<evidence type="ECO:0000256" key="1">
    <source>
        <dbReference type="SAM" id="MobiDB-lite"/>
    </source>
</evidence>